<evidence type="ECO:0000259" key="5">
    <source>
        <dbReference type="PROSITE" id="PS50887"/>
    </source>
</evidence>
<accession>A0A8J7VYN1</accession>
<feature type="domain" description="HD-GYP" evidence="6">
    <location>
        <begin position="660"/>
        <end position="847"/>
    </location>
</feature>
<keyword evidence="2" id="KW-0812">Transmembrane</keyword>
<dbReference type="SMART" id="SM00091">
    <property type="entry name" value="PAS"/>
    <property type="match status" value="2"/>
</dbReference>
<feature type="domain" description="PAS" evidence="3">
    <location>
        <begin position="376"/>
        <end position="451"/>
    </location>
</feature>
<protein>
    <submittedName>
        <fullName evidence="7">Diguanylate cyclase</fullName>
        <ecNumber evidence="7">2.7.7.65</ecNumber>
    </submittedName>
</protein>
<evidence type="ECO:0000259" key="6">
    <source>
        <dbReference type="PROSITE" id="PS51832"/>
    </source>
</evidence>
<evidence type="ECO:0000256" key="1">
    <source>
        <dbReference type="SAM" id="Coils"/>
    </source>
</evidence>
<feature type="domain" description="PAC" evidence="4">
    <location>
        <begin position="454"/>
        <end position="506"/>
    </location>
</feature>
<dbReference type="CDD" id="cd00077">
    <property type="entry name" value="HDc"/>
    <property type="match status" value="1"/>
</dbReference>
<dbReference type="CDD" id="cd01949">
    <property type="entry name" value="GGDEF"/>
    <property type="match status" value="1"/>
</dbReference>
<dbReference type="InterPro" id="IPR000160">
    <property type="entry name" value="GGDEF_dom"/>
</dbReference>
<dbReference type="SMART" id="SM00086">
    <property type="entry name" value="PAC"/>
    <property type="match status" value="2"/>
</dbReference>
<dbReference type="PROSITE" id="PS50113">
    <property type="entry name" value="PAC"/>
    <property type="match status" value="2"/>
</dbReference>
<dbReference type="InterPro" id="IPR037522">
    <property type="entry name" value="HD_GYP_dom"/>
</dbReference>
<feature type="domain" description="GGDEF" evidence="5">
    <location>
        <begin position="535"/>
        <end position="668"/>
    </location>
</feature>
<reference evidence="7" key="1">
    <citation type="submission" date="2021-04" db="EMBL/GenBank/DDBJ databases">
        <title>Sinoanaerobacter chloroacetimidivorans sp. nov., an obligate anaerobic bacterium isolated from anaerobic sludge.</title>
        <authorList>
            <person name="Bao Y."/>
        </authorList>
    </citation>
    <scope>NUCLEOTIDE SEQUENCE</scope>
    <source>
        <strain evidence="7">BAD-6</strain>
    </source>
</reference>
<evidence type="ECO:0000259" key="4">
    <source>
        <dbReference type="PROSITE" id="PS50113"/>
    </source>
</evidence>
<dbReference type="InterPro" id="IPR013655">
    <property type="entry name" value="PAS_fold_3"/>
</dbReference>
<dbReference type="PROSITE" id="PS50112">
    <property type="entry name" value="PAS"/>
    <property type="match status" value="1"/>
</dbReference>
<feature type="coiled-coil region" evidence="1">
    <location>
        <begin position="634"/>
        <end position="661"/>
    </location>
</feature>
<feature type="transmembrane region" description="Helical" evidence="2">
    <location>
        <begin position="198"/>
        <end position="218"/>
    </location>
</feature>
<organism evidence="7 8">
    <name type="scientific">Sinanaerobacter chloroacetimidivorans</name>
    <dbReference type="NCBI Taxonomy" id="2818044"/>
    <lineage>
        <taxon>Bacteria</taxon>
        <taxon>Bacillati</taxon>
        <taxon>Bacillota</taxon>
        <taxon>Clostridia</taxon>
        <taxon>Peptostreptococcales</taxon>
        <taxon>Anaerovoracaceae</taxon>
        <taxon>Sinanaerobacter</taxon>
    </lineage>
</organism>
<dbReference type="Pfam" id="PF08447">
    <property type="entry name" value="PAS_3"/>
    <property type="match status" value="2"/>
</dbReference>
<dbReference type="PROSITE" id="PS50887">
    <property type="entry name" value="GGDEF"/>
    <property type="match status" value="1"/>
</dbReference>
<dbReference type="Pfam" id="PF13487">
    <property type="entry name" value="HD_5"/>
    <property type="match status" value="1"/>
</dbReference>
<gene>
    <name evidence="7" type="ORF">KCX82_04365</name>
</gene>
<feature type="transmembrane region" description="Helical" evidence="2">
    <location>
        <begin position="16"/>
        <end position="36"/>
    </location>
</feature>
<keyword evidence="7" id="KW-0548">Nucleotidyltransferase</keyword>
<dbReference type="EC" id="2.7.7.65" evidence="7"/>
<dbReference type="InterPro" id="IPR000014">
    <property type="entry name" value="PAS"/>
</dbReference>
<keyword evidence="7" id="KW-0808">Transferase</keyword>
<dbReference type="NCBIfam" id="TIGR00229">
    <property type="entry name" value="sensory_box"/>
    <property type="match status" value="2"/>
</dbReference>
<comment type="caution">
    <text evidence="7">The sequence shown here is derived from an EMBL/GenBank/DDBJ whole genome shotgun (WGS) entry which is preliminary data.</text>
</comment>
<proteinExistence type="predicted"/>
<dbReference type="Gene3D" id="3.30.450.20">
    <property type="entry name" value="PAS domain"/>
    <property type="match status" value="2"/>
</dbReference>
<reference evidence="7" key="2">
    <citation type="submission" date="2021-04" db="EMBL/GenBank/DDBJ databases">
        <authorList>
            <person name="Liu J."/>
        </authorList>
    </citation>
    <scope>NUCLEOTIDE SEQUENCE</scope>
    <source>
        <strain evidence="7">BAD-6</strain>
    </source>
</reference>
<keyword evidence="1" id="KW-0175">Coiled coil</keyword>
<keyword evidence="8" id="KW-1185">Reference proteome</keyword>
<dbReference type="InterPro" id="IPR043128">
    <property type="entry name" value="Rev_trsase/Diguanyl_cyclase"/>
</dbReference>
<dbReference type="EMBL" id="JAGSND010000002">
    <property type="protein sequence ID" value="MBR0597096.1"/>
    <property type="molecule type" value="Genomic_DNA"/>
</dbReference>
<dbReference type="SUPFAM" id="SSF55785">
    <property type="entry name" value="PYP-like sensor domain (PAS domain)"/>
    <property type="match status" value="2"/>
</dbReference>
<feature type="domain" description="PAC" evidence="4">
    <location>
        <begin position="323"/>
        <end position="375"/>
    </location>
</feature>
<dbReference type="SUPFAM" id="SSF109604">
    <property type="entry name" value="HD-domain/PDEase-like"/>
    <property type="match status" value="1"/>
</dbReference>
<evidence type="ECO:0000259" key="3">
    <source>
        <dbReference type="PROSITE" id="PS50112"/>
    </source>
</evidence>
<dbReference type="PROSITE" id="PS51832">
    <property type="entry name" value="HD_GYP"/>
    <property type="match status" value="1"/>
</dbReference>
<dbReference type="PANTHER" id="PTHR43155">
    <property type="entry name" value="CYCLIC DI-GMP PHOSPHODIESTERASE PA4108-RELATED"/>
    <property type="match status" value="1"/>
</dbReference>
<keyword evidence="2" id="KW-0472">Membrane</keyword>
<dbReference type="CDD" id="cd00130">
    <property type="entry name" value="PAS"/>
    <property type="match status" value="2"/>
</dbReference>
<keyword evidence="2" id="KW-1133">Transmembrane helix</keyword>
<sequence>MERFISIVQKFRQITITPFFIFGFLALLIFSIFFIVNTWNQSMRETEEEAMQLAMAAESGFQKSHITNLHIDRSDLEREEYGEIKDSLMDLVLQRNDIRFAYIFVQKEEKIYFLADSEPPESSDYSPPGQEYWETDEEFLRLFHQSEPILMGPTTDRWGTWMSVLVPMLDSLTNETYAVFGVDYPAESWENHAVIHSIQAGIVVFCMFLIYFAFFLVFNQNSSLRHEREKLLALDKKLRESETLFRTVFDQAPIGIAIGRNDEHGGTLNTEYGVSINPMFERITGREEAELARVNWTEITHPDDVPVDLAYFEKFKSGEIKGYEMDKRYLKPDGSVAWVHMMIAPLNLASNPKYNHICLIEDITVRKDMEKALFDNERSKAVLLDNLPGMAYRCKTTRDWTMVFISQGCFQLTGYQTEQLLNNNELSFSELIVPEYRELLWEEWSRVLDLKEQFKSEYEIITAAGEKKWVLEIGQGVYGSDGMIEALEGIIIDITESKRNLLQIQYMNDHDSMTDLYNRRYFEEVKHLMDRESCLPLSIIVGDINGVRLINDAFGIEEGDRIIQETARIFRSCCRDGDVLARTGGDEFCMLLPNTEHYEVNETLKKIESCCEEYNLTLKDKAKSINLSIGYGTKQNLDESIQSAEKEAEESMHKRKLLERSSYHSAIVSSIMATLYERSQETEEHAKRLACISKLIGEKMHLPKKSLDEIELFAMLHDIGKIGIDDRVLNKPGKLSEEEWVIMKKHPEIGYRIAMATTELQPIAEYVLTHHERWDGKGYPQGLTQESIPLISRILAVVDAFDAMTENRVYRKAMARDFALEEIRRNTGTQFDPDIVKIFSSVIESFS</sequence>
<dbReference type="GO" id="GO:0052621">
    <property type="term" value="F:diguanylate cyclase activity"/>
    <property type="evidence" value="ECO:0007669"/>
    <property type="project" value="UniProtKB-EC"/>
</dbReference>
<dbReference type="Gene3D" id="1.10.3210.10">
    <property type="entry name" value="Hypothetical protein af1432"/>
    <property type="match status" value="1"/>
</dbReference>
<dbReference type="AlphaFoldDB" id="A0A8J7VYN1"/>
<evidence type="ECO:0000313" key="8">
    <source>
        <dbReference type="Proteomes" id="UP000675664"/>
    </source>
</evidence>
<dbReference type="Pfam" id="PF00990">
    <property type="entry name" value="GGDEF"/>
    <property type="match status" value="1"/>
</dbReference>
<dbReference type="Proteomes" id="UP000675664">
    <property type="component" value="Unassembled WGS sequence"/>
</dbReference>
<name>A0A8J7VYN1_9FIRM</name>
<dbReference type="SMART" id="SM00471">
    <property type="entry name" value="HDc"/>
    <property type="match status" value="1"/>
</dbReference>
<dbReference type="InterPro" id="IPR003607">
    <property type="entry name" value="HD/PDEase_dom"/>
</dbReference>
<evidence type="ECO:0000313" key="7">
    <source>
        <dbReference type="EMBL" id="MBR0597096.1"/>
    </source>
</evidence>
<evidence type="ECO:0000256" key="2">
    <source>
        <dbReference type="SAM" id="Phobius"/>
    </source>
</evidence>
<dbReference type="NCBIfam" id="TIGR00254">
    <property type="entry name" value="GGDEF"/>
    <property type="match status" value="1"/>
</dbReference>
<dbReference type="PANTHER" id="PTHR43155:SF2">
    <property type="entry name" value="CYCLIC DI-GMP PHOSPHODIESTERASE PA4108"/>
    <property type="match status" value="1"/>
</dbReference>
<dbReference type="Gene3D" id="3.30.70.270">
    <property type="match status" value="1"/>
</dbReference>
<dbReference type="InterPro" id="IPR035965">
    <property type="entry name" value="PAS-like_dom_sf"/>
</dbReference>
<dbReference type="RefSeq" id="WP_227017227.1">
    <property type="nucleotide sequence ID" value="NZ_JAGSND010000002.1"/>
</dbReference>
<dbReference type="InterPro" id="IPR029787">
    <property type="entry name" value="Nucleotide_cyclase"/>
</dbReference>
<dbReference type="SUPFAM" id="SSF55073">
    <property type="entry name" value="Nucleotide cyclase"/>
    <property type="match status" value="1"/>
</dbReference>
<dbReference type="InterPro" id="IPR001610">
    <property type="entry name" value="PAC"/>
</dbReference>
<dbReference type="InterPro" id="IPR000700">
    <property type="entry name" value="PAS-assoc_C"/>
</dbReference>
<dbReference type="SMART" id="SM00267">
    <property type="entry name" value="GGDEF"/>
    <property type="match status" value="1"/>
</dbReference>